<sequence>MPNTTIKEPFVSSLGKKNKIINHFSSLSLFFVCLIILSSSLEARAPTRHQHLPLSFQTQTQTQTTQASKQHSTIITSTILLFTFQTPNPIST</sequence>
<name>A0AAD8JXQ0_TARER</name>
<keyword evidence="1" id="KW-0472">Membrane</keyword>
<dbReference type="EMBL" id="JAUHHV010000010">
    <property type="protein sequence ID" value="KAK1410636.1"/>
    <property type="molecule type" value="Genomic_DNA"/>
</dbReference>
<protein>
    <submittedName>
        <fullName evidence="2">Uncharacterized protein</fullName>
    </submittedName>
</protein>
<dbReference type="AlphaFoldDB" id="A0AAD8JXQ0"/>
<feature type="transmembrane region" description="Helical" evidence="1">
    <location>
        <begin position="20"/>
        <end position="41"/>
    </location>
</feature>
<keyword evidence="3" id="KW-1185">Reference proteome</keyword>
<organism evidence="2 3">
    <name type="scientific">Tagetes erecta</name>
    <name type="common">African marigold</name>
    <dbReference type="NCBI Taxonomy" id="13708"/>
    <lineage>
        <taxon>Eukaryota</taxon>
        <taxon>Viridiplantae</taxon>
        <taxon>Streptophyta</taxon>
        <taxon>Embryophyta</taxon>
        <taxon>Tracheophyta</taxon>
        <taxon>Spermatophyta</taxon>
        <taxon>Magnoliopsida</taxon>
        <taxon>eudicotyledons</taxon>
        <taxon>Gunneridae</taxon>
        <taxon>Pentapetalae</taxon>
        <taxon>asterids</taxon>
        <taxon>campanulids</taxon>
        <taxon>Asterales</taxon>
        <taxon>Asteraceae</taxon>
        <taxon>Asteroideae</taxon>
        <taxon>Heliantheae alliance</taxon>
        <taxon>Tageteae</taxon>
        <taxon>Tagetes</taxon>
    </lineage>
</organism>
<reference evidence="2" key="1">
    <citation type="journal article" date="2023" name="bioRxiv">
        <title>Improved chromosome-level genome assembly for marigold (Tagetes erecta).</title>
        <authorList>
            <person name="Jiang F."/>
            <person name="Yuan L."/>
            <person name="Wang S."/>
            <person name="Wang H."/>
            <person name="Xu D."/>
            <person name="Wang A."/>
            <person name="Fan W."/>
        </authorList>
    </citation>
    <scope>NUCLEOTIDE SEQUENCE</scope>
    <source>
        <strain evidence="2">WSJ</strain>
        <tissue evidence="2">Leaf</tissue>
    </source>
</reference>
<evidence type="ECO:0000313" key="3">
    <source>
        <dbReference type="Proteomes" id="UP001229421"/>
    </source>
</evidence>
<keyword evidence="1" id="KW-0812">Transmembrane</keyword>
<comment type="caution">
    <text evidence="2">The sequence shown here is derived from an EMBL/GenBank/DDBJ whole genome shotgun (WGS) entry which is preliminary data.</text>
</comment>
<dbReference type="Proteomes" id="UP001229421">
    <property type="component" value="Unassembled WGS sequence"/>
</dbReference>
<accession>A0AAD8JXQ0</accession>
<gene>
    <name evidence="2" type="ORF">QVD17_37173</name>
</gene>
<evidence type="ECO:0000313" key="2">
    <source>
        <dbReference type="EMBL" id="KAK1410636.1"/>
    </source>
</evidence>
<keyword evidence="1" id="KW-1133">Transmembrane helix</keyword>
<proteinExistence type="predicted"/>
<evidence type="ECO:0000256" key="1">
    <source>
        <dbReference type="SAM" id="Phobius"/>
    </source>
</evidence>